<name>A0A1L9UMM5_ASPBC</name>
<accession>A0A1L9UMM5</accession>
<dbReference type="Proteomes" id="UP000184499">
    <property type="component" value="Unassembled WGS sequence"/>
</dbReference>
<keyword evidence="3" id="KW-1185">Reference proteome</keyword>
<dbReference type="EMBL" id="KV878683">
    <property type="protein sequence ID" value="OJJ72974.1"/>
    <property type="molecule type" value="Genomic_DNA"/>
</dbReference>
<dbReference type="InterPro" id="IPR000357">
    <property type="entry name" value="HEAT"/>
</dbReference>
<gene>
    <name evidence="2" type="ORF">ASPBRDRAFT_42754</name>
</gene>
<dbReference type="Pfam" id="PF02985">
    <property type="entry name" value="HEAT"/>
    <property type="match status" value="1"/>
</dbReference>
<protein>
    <submittedName>
        <fullName evidence="2">Uncharacterized protein</fullName>
    </submittedName>
</protein>
<dbReference type="OMA" id="YTPESET"/>
<dbReference type="VEuPathDB" id="FungiDB:ASPBRDRAFT_42754"/>
<organism evidence="2 3">
    <name type="scientific">Aspergillus brasiliensis (strain CBS 101740 / IMI 381727 / IBT 21946)</name>
    <dbReference type="NCBI Taxonomy" id="767769"/>
    <lineage>
        <taxon>Eukaryota</taxon>
        <taxon>Fungi</taxon>
        <taxon>Dikarya</taxon>
        <taxon>Ascomycota</taxon>
        <taxon>Pezizomycotina</taxon>
        <taxon>Eurotiomycetes</taxon>
        <taxon>Eurotiomycetidae</taxon>
        <taxon>Eurotiales</taxon>
        <taxon>Aspergillaceae</taxon>
        <taxon>Aspergillus</taxon>
        <taxon>Aspergillus subgen. Circumdati</taxon>
    </lineage>
</organism>
<evidence type="ECO:0000256" key="1">
    <source>
        <dbReference type="ARBA" id="ARBA00022737"/>
    </source>
</evidence>
<dbReference type="SUPFAM" id="SSF48371">
    <property type="entry name" value="ARM repeat"/>
    <property type="match status" value="1"/>
</dbReference>
<dbReference type="InterPro" id="IPR016024">
    <property type="entry name" value="ARM-type_fold"/>
</dbReference>
<dbReference type="STRING" id="767769.A0A1L9UMM5"/>
<dbReference type="InterPro" id="IPR011989">
    <property type="entry name" value="ARM-like"/>
</dbReference>
<dbReference type="Gene3D" id="1.25.10.10">
    <property type="entry name" value="Leucine-rich Repeat Variant"/>
    <property type="match status" value="1"/>
</dbReference>
<dbReference type="OrthoDB" id="515401at2759"/>
<dbReference type="AlphaFoldDB" id="A0A1L9UMM5"/>
<evidence type="ECO:0000313" key="2">
    <source>
        <dbReference type="EMBL" id="OJJ72974.1"/>
    </source>
</evidence>
<proteinExistence type="predicted"/>
<dbReference type="GeneID" id="93577351"/>
<reference evidence="3" key="1">
    <citation type="journal article" date="2017" name="Genome Biol.">
        <title>Comparative genomics reveals high biological diversity and specific adaptations in the industrially and medically important fungal genus Aspergillus.</title>
        <authorList>
            <person name="de Vries R.P."/>
            <person name="Riley R."/>
            <person name="Wiebenga A."/>
            <person name="Aguilar-Osorio G."/>
            <person name="Amillis S."/>
            <person name="Uchima C.A."/>
            <person name="Anderluh G."/>
            <person name="Asadollahi M."/>
            <person name="Askin M."/>
            <person name="Barry K."/>
            <person name="Battaglia E."/>
            <person name="Bayram O."/>
            <person name="Benocci T."/>
            <person name="Braus-Stromeyer S.A."/>
            <person name="Caldana C."/>
            <person name="Canovas D."/>
            <person name="Cerqueira G.C."/>
            <person name="Chen F."/>
            <person name="Chen W."/>
            <person name="Choi C."/>
            <person name="Clum A."/>
            <person name="Dos Santos R.A."/>
            <person name="Damasio A.R."/>
            <person name="Diallinas G."/>
            <person name="Emri T."/>
            <person name="Fekete E."/>
            <person name="Flipphi M."/>
            <person name="Freyberg S."/>
            <person name="Gallo A."/>
            <person name="Gournas C."/>
            <person name="Habgood R."/>
            <person name="Hainaut M."/>
            <person name="Harispe M.L."/>
            <person name="Henrissat B."/>
            <person name="Hilden K.S."/>
            <person name="Hope R."/>
            <person name="Hossain A."/>
            <person name="Karabika E."/>
            <person name="Karaffa L."/>
            <person name="Karanyi Z."/>
            <person name="Krasevec N."/>
            <person name="Kuo A."/>
            <person name="Kusch H."/>
            <person name="LaButti K."/>
            <person name="Lagendijk E.L."/>
            <person name="Lapidus A."/>
            <person name="Levasseur A."/>
            <person name="Lindquist E."/>
            <person name="Lipzen A."/>
            <person name="Logrieco A.F."/>
            <person name="MacCabe A."/>
            <person name="Maekelae M.R."/>
            <person name="Malavazi I."/>
            <person name="Melin P."/>
            <person name="Meyer V."/>
            <person name="Mielnichuk N."/>
            <person name="Miskei M."/>
            <person name="Molnar A.P."/>
            <person name="Mule G."/>
            <person name="Ngan C.Y."/>
            <person name="Orejas M."/>
            <person name="Orosz E."/>
            <person name="Ouedraogo J.P."/>
            <person name="Overkamp K.M."/>
            <person name="Park H.-S."/>
            <person name="Perrone G."/>
            <person name="Piumi F."/>
            <person name="Punt P.J."/>
            <person name="Ram A.F."/>
            <person name="Ramon A."/>
            <person name="Rauscher S."/>
            <person name="Record E."/>
            <person name="Riano-Pachon D.M."/>
            <person name="Robert V."/>
            <person name="Roehrig J."/>
            <person name="Ruller R."/>
            <person name="Salamov A."/>
            <person name="Salih N.S."/>
            <person name="Samson R.A."/>
            <person name="Sandor E."/>
            <person name="Sanguinetti M."/>
            <person name="Schuetze T."/>
            <person name="Sepcic K."/>
            <person name="Shelest E."/>
            <person name="Sherlock G."/>
            <person name="Sophianopoulou V."/>
            <person name="Squina F.M."/>
            <person name="Sun H."/>
            <person name="Susca A."/>
            <person name="Todd R.B."/>
            <person name="Tsang A."/>
            <person name="Unkles S.E."/>
            <person name="van de Wiele N."/>
            <person name="van Rossen-Uffink D."/>
            <person name="Oliveira J.V."/>
            <person name="Vesth T.C."/>
            <person name="Visser J."/>
            <person name="Yu J.-H."/>
            <person name="Zhou M."/>
            <person name="Andersen M.R."/>
            <person name="Archer D.B."/>
            <person name="Baker S.E."/>
            <person name="Benoit I."/>
            <person name="Brakhage A.A."/>
            <person name="Braus G.H."/>
            <person name="Fischer R."/>
            <person name="Frisvad J.C."/>
            <person name="Goldman G.H."/>
            <person name="Houbraken J."/>
            <person name="Oakley B."/>
            <person name="Pocsi I."/>
            <person name="Scazzocchio C."/>
            <person name="Seiboth B."/>
            <person name="vanKuyk P.A."/>
            <person name="Wortman J."/>
            <person name="Dyer P.S."/>
            <person name="Grigoriev I.V."/>
        </authorList>
    </citation>
    <scope>NUCLEOTIDE SEQUENCE [LARGE SCALE GENOMIC DNA]</scope>
    <source>
        <strain evidence="3">CBS 101740 / IMI 381727 / IBT 21946</strain>
    </source>
</reference>
<dbReference type="RefSeq" id="XP_067480222.1">
    <property type="nucleotide sequence ID" value="XM_067624863.1"/>
</dbReference>
<sequence length="243" mass="27046">MDPAAQRLLDSVNWTSLHHAYGVATDVPDNLRSLLSPNKSDHSDAYKALYSNIFHQTTRYEATVYAVPYLLKILESPTTPARTSLISYLVDLALGLPSTFLPQGVDIVAWRQRVVGKIYTPESETEYYYYAEQARDENQRKVREYVRHVGLKQQCTNAEYELATYDAVCMGVPLFQKLLEDEDVEVRAFAAYALAWFPGETAGAGTGRNRSSAVALQRALNREGEDVMVLASAIVALGLLNGC</sequence>
<keyword evidence="1" id="KW-0677">Repeat</keyword>
<evidence type="ECO:0000313" key="3">
    <source>
        <dbReference type="Proteomes" id="UP000184499"/>
    </source>
</evidence>